<dbReference type="InterPro" id="IPR012670">
    <property type="entry name" value="T3SS_YscI/HrpB"/>
</dbReference>
<protein>
    <submittedName>
        <fullName evidence="1">Type III secretion protein I</fullName>
    </submittedName>
</protein>
<gene>
    <name evidence="1" type="ORF">SAMN05216230_105111</name>
</gene>
<dbReference type="GO" id="GO:0030254">
    <property type="term" value="P:protein secretion by the type III secretion system"/>
    <property type="evidence" value="ECO:0007669"/>
    <property type="project" value="InterPro"/>
</dbReference>
<sequence>MSGIAEVARVVTDLQSLAAPDVDLRQVAEFEQALSNSAGSLEEGVLHKIAQLGQQHAEARKGAHASLVSGVGDPVALMDAHWALMRTNLQVELIAKGVGRTTQNIETLMKAQ</sequence>
<accession>A0A1H9KVA6</accession>
<reference evidence="1 2" key="1">
    <citation type="submission" date="2016-10" db="EMBL/GenBank/DDBJ databases">
        <authorList>
            <person name="de Groot N.N."/>
        </authorList>
    </citation>
    <scope>NUCLEOTIDE SEQUENCE [LARGE SCALE GENOMIC DNA]</scope>
    <source>
        <strain evidence="1 2">LMG 27941</strain>
    </source>
</reference>
<dbReference type="EMBL" id="FOEQ01000005">
    <property type="protein sequence ID" value="SER03124.1"/>
    <property type="molecule type" value="Genomic_DNA"/>
</dbReference>
<dbReference type="Pfam" id="PF17001">
    <property type="entry name" value="T3SS_basalb_I"/>
    <property type="match status" value="1"/>
</dbReference>
<name>A0A1H9KVA6_9PSED</name>
<dbReference type="AlphaFoldDB" id="A0A1H9KVA6"/>
<evidence type="ECO:0000313" key="2">
    <source>
        <dbReference type="Proteomes" id="UP000199221"/>
    </source>
</evidence>
<evidence type="ECO:0000313" key="1">
    <source>
        <dbReference type="EMBL" id="SER03124.1"/>
    </source>
</evidence>
<proteinExistence type="predicted"/>
<dbReference type="NCBIfam" id="TIGR02497">
    <property type="entry name" value="yscI_hrpB_dom"/>
    <property type="match status" value="1"/>
</dbReference>
<dbReference type="Proteomes" id="UP000199221">
    <property type="component" value="Unassembled WGS sequence"/>
</dbReference>
<organism evidence="1 2">
    <name type="scientific">Pseudomonas soli</name>
    <dbReference type="NCBI Taxonomy" id="1306993"/>
    <lineage>
        <taxon>Bacteria</taxon>
        <taxon>Pseudomonadati</taxon>
        <taxon>Pseudomonadota</taxon>
        <taxon>Gammaproteobacteria</taxon>
        <taxon>Pseudomonadales</taxon>
        <taxon>Pseudomonadaceae</taxon>
        <taxon>Pseudomonas</taxon>
    </lineage>
</organism>
<dbReference type="RefSeq" id="WP_160290573.1">
    <property type="nucleotide sequence ID" value="NZ_FOEQ01000005.1"/>
</dbReference>